<proteinExistence type="predicted"/>
<name>A0ABR1R0Z9_9PEZI</name>
<evidence type="ECO:0000313" key="2">
    <source>
        <dbReference type="EMBL" id="KAK7994596.1"/>
    </source>
</evidence>
<gene>
    <name evidence="2" type="ORF">PG991_016184</name>
</gene>
<protein>
    <submittedName>
        <fullName evidence="2">Uncharacterized protein</fullName>
    </submittedName>
</protein>
<keyword evidence="3" id="KW-1185">Reference proteome</keyword>
<accession>A0ABR1R0Z9</accession>
<dbReference type="Proteomes" id="UP001396898">
    <property type="component" value="Unassembled WGS sequence"/>
</dbReference>
<feature type="region of interest" description="Disordered" evidence="1">
    <location>
        <begin position="1"/>
        <end position="39"/>
    </location>
</feature>
<comment type="caution">
    <text evidence="2">The sequence shown here is derived from an EMBL/GenBank/DDBJ whole genome shotgun (WGS) entry which is preliminary data.</text>
</comment>
<evidence type="ECO:0000313" key="3">
    <source>
        <dbReference type="Proteomes" id="UP001396898"/>
    </source>
</evidence>
<evidence type="ECO:0000256" key="1">
    <source>
        <dbReference type="SAM" id="MobiDB-lite"/>
    </source>
</evidence>
<organism evidence="2 3">
    <name type="scientific">Apiospora marii</name>
    <dbReference type="NCBI Taxonomy" id="335849"/>
    <lineage>
        <taxon>Eukaryota</taxon>
        <taxon>Fungi</taxon>
        <taxon>Dikarya</taxon>
        <taxon>Ascomycota</taxon>
        <taxon>Pezizomycotina</taxon>
        <taxon>Sordariomycetes</taxon>
        <taxon>Xylariomycetidae</taxon>
        <taxon>Amphisphaeriales</taxon>
        <taxon>Apiosporaceae</taxon>
        <taxon>Apiospora</taxon>
    </lineage>
</organism>
<sequence>MLRIATNVSDRLEDPINRTPSPNQPVRRPGPGLAMPNQEKTDALVNYNIKSVPTYLPYLAPTGQWRQPPYSKQPMQRRRRPTNLKCPAEEREGVLTGNATWPVRTLALVLPDLPSRSHLDRGFASSYSSPYPSGSRLARCGTPCASPAPPAPPARARCPPVTTDAAAWICWLLSTEERGGTLAAAFWLLQLLWSFPPM</sequence>
<dbReference type="EMBL" id="JAQQWI010000024">
    <property type="protein sequence ID" value="KAK7994596.1"/>
    <property type="molecule type" value="Genomic_DNA"/>
</dbReference>
<reference evidence="2 3" key="1">
    <citation type="submission" date="2023-01" db="EMBL/GenBank/DDBJ databases">
        <title>Analysis of 21 Apiospora genomes using comparative genomics revels a genus with tremendous synthesis potential of carbohydrate active enzymes and secondary metabolites.</title>
        <authorList>
            <person name="Sorensen T."/>
        </authorList>
    </citation>
    <scope>NUCLEOTIDE SEQUENCE [LARGE SCALE GENOMIC DNA]</scope>
    <source>
        <strain evidence="2 3">CBS 20057</strain>
    </source>
</reference>